<protein>
    <submittedName>
        <fullName evidence="1">Uncharacterized protein</fullName>
    </submittedName>
</protein>
<evidence type="ECO:0000313" key="2">
    <source>
        <dbReference type="Proteomes" id="UP000190235"/>
    </source>
</evidence>
<sequence>MIDFTEGEWILNRPYTNYNEERIGNIAYREFKKILDDSLFPIDELRREMLIPAQLTFVPSREYLLDLKTATGKDYLINVQ</sequence>
<proteinExistence type="predicted"/>
<evidence type="ECO:0000313" key="1">
    <source>
        <dbReference type="EMBL" id="SHM49583.1"/>
    </source>
</evidence>
<dbReference type="STRING" id="143223.SAMN05878281_0868"/>
<name>A0A1M7J9P0_9FLAO</name>
<dbReference type="EMBL" id="LT670848">
    <property type="protein sequence ID" value="SHM49583.1"/>
    <property type="molecule type" value="Genomic_DNA"/>
</dbReference>
<dbReference type="Proteomes" id="UP000190235">
    <property type="component" value="Chromosome I"/>
</dbReference>
<gene>
    <name evidence="1" type="ORF">SAMN05878281_0868</name>
</gene>
<dbReference type="AlphaFoldDB" id="A0A1M7J9P0"/>
<dbReference type="RefSeq" id="WP_146128750.1">
    <property type="nucleotide sequence ID" value="NZ_LT670848.1"/>
</dbReference>
<keyword evidence="2" id="KW-1185">Reference proteome</keyword>
<accession>A0A1M7J9P0</accession>
<dbReference type="OrthoDB" id="1427124at2"/>
<reference evidence="2" key="1">
    <citation type="submission" date="2016-11" db="EMBL/GenBank/DDBJ databases">
        <authorList>
            <person name="Varghese N."/>
            <person name="Submissions S."/>
        </authorList>
    </citation>
    <scope>NUCLEOTIDE SEQUENCE [LARGE SCALE GENOMIC DNA]</scope>
    <source>
        <strain evidence="2">ACAM 48</strain>
    </source>
</reference>
<organism evidence="1 2">
    <name type="scientific">Salegentibacter salegens</name>
    <dbReference type="NCBI Taxonomy" id="143223"/>
    <lineage>
        <taxon>Bacteria</taxon>
        <taxon>Pseudomonadati</taxon>
        <taxon>Bacteroidota</taxon>
        <taxon>Flavobacteriia</taxon>
        <taxon>Flavobacteriales</taxon>
        <taxon>Flavobacteriaceae</taxon>
        <taxon>Salegentibacter</taxon>
    </lineage>
</organism>